<dbReference type="AlphaFoldDB" id="A0A4U0R1U9"/>
<evidence type="ECO:0000256" key="1">
    <source>
        <dbReference type="SAM" id="Phobius"/>
    </source>
</evidence>
<feature type="transmembrane region" description="Helical" evidence="1">
    <location>
        <begin position="309"/>
        <end position="333"/>
    </location>
</feature>
<feature type="transmembrane region" description="Helical" evidence="1">
    <location>
        <begin position="283"/>
        <end position="303"/>
    </location>
</feature>
<keyword evidence="1" id="KW-1133">Transmembrane helix</keyword>
<sequence length="339" mass="36083">MKNALLRGLSHPLLIPAWLGLVAAAAAIGAWLWLPDQRDTSLILDLQSNHVQFKVSRPATAVVVVREGWLGRRVQCDSLGSGRSEDALPVPLGPGPLAALLAPAAGTLVEYIWQPRSLKLRYAPTPGQTGPFLTVMRDAEPECDISRESVVVTLPHAALTTMAPLPVVGTGSVGRVVQERTAPTPRVKVFLPGSQVEDLPSPGNYLHGGTIRVYAHARTSPPTIFPVPDADFEVPRNSQIEFGRHDTDDTRDFTAEPAVFGWVALDPEGRGMSLHALTNASDITIAGMGGVTAVSAGTLAVAVNDPVNMRLLTALAVFIFLFPTLIAAWQLAVGSRGNR</sequence>
<name>A0A4U0R1U9_9RHOB</name>
<keyword evidence="1" id="KW-0472">Membrane</keyword>
<keyword evidence="1" id="KW-0812">Transmembrane</keyword>
<keyword evidence="3" id="KW-1185">Reference proteome</keyword>
<proteinExistence type="predicted"/>
<dbReference type="Proteomes" id="UP000309747">
    <property type="component" value="Unassembled WGS sequence"/>
</dbReference>
<dbReference type="OrthoDB" id="7870200at2"/>
<reference evidence="2 3" key="1">
    <citation type="submission" date="2019-04" db="EMBL/GenBank/DDBJ databases">
        <authorList>
            <person name="Li J."/>
        </authorList>
    </citation>
    <scope>NUCLEOTIDE SEQUENCE [LARGE SCALE GENOMIC DNA]</scope>
    <source>
        <strain evidence="2 3">KCTC 42687</strain>
    </source>
</reference>
<comment type="caution">
    <text evidence="2">The sequence shown here is derived from an EMBL/GenBank/DDBJ whole genome shotgun (WGS) entry which is preliminary data.</text>
</comment>
<dbReference type="RefSeq" id="WP_136887784.1">
    <property type="nucleotide sequence ID" value="NZ_SUNI01000054.1"/>
</dbReference>
<feature type="transmembrane region" description="Helical" evidence="1">
    <location>
        <begin position="12"/>
        <end position="34"/>
    </location>
</feature>
<accession>A0A4U0R1U9</accession>
<organism evidence="2 3">
    <name type="scientific">Paracoccus gahaiensis</name>
    <dbReference type="NCBI Taxonomy" id="1706839"/>
    <lineage>
        <taxon>Bacteria</taxon>
        <taxon>Pseudomonadati</taxon>
        <taxon>Pseudomonadota</taxon>
        <taxon>Alphaproteobacteria</taxon>
        <taxon>Rhodobacterales</taxon>
        <taxon>Paracoccaceae</taxon>
        <taxon>Paracoccus</taxon>
    </lineage>
</organism>
<gene>
    <name evidence="2" type="ORF">FA743_19855</name>
</gene>
<protein>
    <submittedName>
        <fullName evidence="2">Uncharacterized protein</fullName>
    </submittedName>
</protein>
<dbReference type="EMBL" id="SUNI01000054">
    <property type="protein sequence ID" value="TJZ88743.1"/>
    <property type="molecule type" value="Genomic_DNA"/>
</dbReference>
<evidence type="ECO:0000313" key="3">
    <source>
        <dbReference type="Proteomes" id="UP000309747"/>
    </source>
</evidence>
<evidence type="ECO:0000313" key="2">
    <source>
        <dbReference type="EMBL" id="TJZ88743.1"/>
    </source>
</evidence>